<name>A0ACA9TCV2_BIOOC</name>
<reference evidence="1" key="1">
    <citation type="submission" date="2020-04" db="EMBL/GenBank/DDBJ databases">
        <authorList>
            <person name="Broberg M."/>
        </authorList>
    </citation>
    <scope>NUCLEOTIDE SEQUENCE</scope>
</reference>
<sequence>MMHILSSVHSDHRTISQKISEFEWWRRFMGGGLQPVNATRQESSVGNWLDASYNSDHKFDEVEGSPIIRDQAKATGNSMRLQHGAFSNIPLVKGSGENGVASGESAVLEHVGY</sequence>
<organism evidence="1 2">
    <name type="scientific">Clonostachys rosea f. rosea IK726</name>
    <dbReference type="NCBI Taxonomy" id="1349383"/>
    <lineage>
        <taxon>Eukaryota</taxon>
        <taxon>Fungi</taxon>
        <taxon>Dikarya</taxon>
        <taxon>Ascomycota</taxon>
        <taxon>Pezizomycotina</taxon>
        <taxon>Sordariomycetes</taxon>
        <taxon>Hypocreomycetidae</taxon>
        <taxon>Hypocreales</taxon>
        <taxon>Bionectriaceae</taxon>
        <taxon>Clonostachys</taxon>
    </lineage>
</organism>
<gene>
    <name evidence="1" type="ORF">CRV2_00007168</name>
</gene>
<evidence type="ECO:0000313" key="1">
    <source>
        <dbReference type="EMBL" id="CAG9938739.1"/>
    </source>
</evidence>
<accession>A0ACA9TCV2</accession>
<comment type="caution">
    <text evidence="1">The sequence shown here is derived from an EMBL/GenBank/DDBJ whole genome shotgun (WGS) entry which is preliminary data.</text>
</comment>
<keyword evidence="2" id="KW-1185">Reference proteome</keyword>
<evidence type="ECO:0000313" key="2">
    <source>
        <dbReference type="Proteomes" id="UP000836387"/>
    </source>
</evidence>
<protein>
    <submittedName>
        <fullName evidence="1">Uncharacterized protein</fullName>
    </submittedName>
</protein>
<reference evidence="1" key="2">
    <citation type="submission" date="2021-10" db="EMBL/GenBank/DDBJ databases">
        <authorList>
            <person name="Piombo E."/>
        </authorList>
    </citation>
    <scope>NUCLEOTIDE SEQUENCE</scope>
</reference>
<dbReference type="Proteomes" id="UP000836387">
    <property type="component" value="Unassembled WGS sequence"/>
</dbReference>
<dbReference type="EMBL" id="CADEHS020000003">
    <property type="protein sequence ID" value="CAG9938739.1"/>
    <property type="molecule type" value="Genomic_DNA"/>
</dbReference>
<proteinExistence type="predicted"/>